<dbReference type="GO" id="GO:0005886">
    <property type="term" value="C:plasma membrane"/>
    <property type="evidence" value="ECO:0007669"/>
    <property type="project" value="TreeGrafter"/>
</dbReference>
<evidence type="ECO:0000259" key="3">
    <source>
        <dbReference type="Pfam" id="PF01108"/>
    </source>
</evidence>
<feature type="domain" description="Interferon/interleukin receptor" evidence="4">
    <location>
        <begin position="115"/>
        <end position="218"/>
    </location>
</feature>
<dbReference type="InterPro" id="IPR050650">
    <property type="entry name" value="Type-II_Cytokine-TF_Rcpt"/>
</dbReference>
<keyword evidence="1" id="KW-0812">Transmembrane</keyword>
<dbReference type="SUPFAM" id="SSF49265">
    <property type="entry name" value="Fibronectin type III"/>
    <property type="match status" value="2"/>
</dbReference>
<feature type="transmembrane region" description="Helical" evidence="1">
    <location>
        <begin position="234"/>
        <end position="257"/>
    </location>
</feature>
<keyword evidence="2" id="KW-0732">Signal</keyword>
<keyword evidence="1" id="KW-1133">Transmembrane helix</keyword>
<protein>
    <submittedName>
        <fullName evidence="6">Interleukin-10 receptor subunit beta-like isoform X1</fullName>
    </submittedName>
</protein>
<dbReference type="GO" id="GO:0004920">
    <property type="term" value="F:interleukin-10 receptor activity"/>
    <property type="evidence" value="ECO:0007669"/>
    <property type="project" value="TreeGrafter"/>
</dbReference>
<dbReference type="Pfam" id="PF01108">
    <property type="entry name" value="Tissue_fac"/>
    <property type="match status" value="1"/>
</dbReference>
<dbReference type="KEGG" id="pgut:117675794"/>
<organism evidence="5 6">
    <name type="scientific">Pantherophis guttatus</name>
    <name type="common">Corn snake</name>
    <name type="synonym">Elaphe guttata</name>
    <dbReference type="NCBI Taxonomy" id="94885"/>
    <lineage>
        <taxon>Eukaryota</taxon>
        <taxon>Metazoa</taxon>
        <taxon>Chordata</taxon>
        <taxon>Craniata</taxon>
        <taxon>Vertebrata</taxon>
        <taxon>Euteleostomi</taxon>
        <taxon>Lepidosauria</taxon>
        <taxon>Squamata</taxon>
        <taxon>Bifurcata</taxon>
        <taxon>Unidentata</taxon>
        <taxon>Episquamata</taxon>
        <taxon>Toxicofera</taxon>
        <taxon>Serpentes</taxon>
        <taxon>Colubroidea</taxon>
        <taxon>Colubridae</taxon>
        <taxon>Colubrinae</taxon>
        <taxon>Pantherophis</taxon>
    </lineage>
</organism>
<evidence type="ECO:0000259" key="4">
    <source>
        <dbReference type="Pfam" id="PF09294"/>
    </source>
</evidence>
<dbReference type="Gene3D" id="2.60.40.10">
    <property type="entry name" value="Immunoglobulins"/>
    <property type="match status" value="2"/>
</dbReference>
<dbReference type="InterPro" id="IPR036116">
    <property type="entry name" value="FN3_sf"/>
</dbReference>
<dbReference type="InParanoid" id="A0A6P9DEJ2"/>
<dbReference type="InterPro" id="IPR013783">
    <property type="entry name" value="Ig-like_fold"/>
</dbReference>
<evidence type="ECO:0000313" key="5">
    <source>
        <dbReference type="Proteomes" id="UP001652622"/>
    </source>
</evidence>
<dbReference type="PANTHER" id="PTHR20859:SF50">
    <property type="entry name" value="INTERLEUKIN-10 RECEPTOR SUBUNIT BETA"/>
    <property type="match status" value="1"/>
</dbReference>
<dbReference type="InterPro" id="IPR015373">
    <property type="entry name" value="Interferon/interleukin_rcp_dom"/>
</dbReference>
<dbReference type="PANTHER" id="PTHR20859">
    <property type="entry name" value="INTERFERON/INTERLEUKIN RECEPTOR"/>
    <property type="match status" value="1"/>
</dbReference>
<dbReference type="AlphaFoldDB" id="A0A6P9DEJ2"/>
<sequence>MVPTRSWWCLICVCVFWPIHAIIQEPQNIRLNSVMLNSVLLWDPSNFSEGNVTYTIQYESSLKSDFIDLCRRIYFTECNISNTPKYSLANLRIRAEFENKQSHWIYFNFTPFKDTIIIPPIVQIIPRKPGILDVYLQSPPVILNDNRYSLKDFYGSMVYKIKIWMNASEQVITNVTTPHTLYVISGLDTGITYCLKAQVFIEELNKPGEWSKATCTQTINSTNIVGTDQVTVTVIFLTVLAFIFFCCCMIGCTYRWIKYCFFPSYSLPQHFIQFLNHPYHSSQFLESQSQGEDHNYDMLTVLSERSKQCNSKSENKMSNIKQELQGSQEDTIRPKEISSCTTLLHV</sequence>
<evidence type="ECO:0000256" key="1">
    <source>
        <dbReference type="SAM" id="Phobius"/>
    </source>
</evidence>
<dbReference type="Proteomes" id="UP001652622">
    <property type="component" value="Unplaced"/>
</dbReference>
<keyword evidence="1" id="KW-0472">Membrane</keyword>
<dbReference type="RefSeq" id="XP_034290716.1">
    <property type="nucleotide sequence ID" value="XM_034434825.2"/>
</dbReference>
<dbReference type="Pfam" id="PF09294">
    <property type="entry name" value="Interfer-bind"/>
    <property type="match status" value="1"/>
</dbReference>
<evidence type="ECO:0000256" key="2">
    <source>
        <dbReference type="SAM" id="SignalP"/>
    </source>
</evidence>
<name>A0A6P9DEJ2_PANGU</name>
<evidence type="ECO:0000313" key="6">
    <source>
        <dbReference type="RefSeq" id="XP_034290716.1"/>
    </source>
</evidence>
<dbReference type="OrthoDB" id="8724082at2759"/>
<dbReference type="OMA" id="QWDSPAF"/>
<feature type="domain" description="Fibronectin type-III" evidence="3">
    <location>
        <begin position="10"/>
        <end position="104"/>
    </location>
</feature>
<accession>A0A6P9DEJ2</accession>
<reference evidence="6" key="1">
    <citation type="submission" date="2025-08" db="UniProtKB">
        <authorList>
            <consortium name="RefSeq"/>
        </authorList>
    </citation>
    <scope>IDENTIFICATION</scope>
    <source>
        <tissue evidence="6">Blood</tissue>
    </source>
</reference>
<feature type="signal peptide" evidence="2">
    <location>
        <begin position="1"/>
        <end position="21"/>
    </location>
</feature>
<dbReference type="GeneID" id="117675794"/>
<proteinExistence type="predicted"/>
<feature type="chain" id="PRO_5027901857" evidence="2">
    <location>
        <begin position="22"/>
        <end position="346"/>
    </location>
</feature>
<dbReference type="InterPro" id="IPR003961">
    <property type="entry name" value="FN3_dom"/>
</dbReference>
<gene>
    <name evidence="6" type="primary">LOC117675794</name>
</gene>
<keyword evidence="5" id="KW-1185">Reference proteome</keyword>